<dbReference type="AlphaFoldDB" id="A0A4S2KIF3"/>
<accession>A0A4S2KIF3</accession>
<proteinExistence type="predicted"/>
<sequence length="152" mass="16834">MKRAQNATDADEGPRANARVFRLSCRGYCMALQFASFLLPVGLPSSLSIGRHLFPLPCTDTCARRQPHAPGNTSAEIQKAGTVGVFTRCIRRRWFRGGEMLLAGMGRITKICWLKNYARKLQSTGIFKDTIPAVGGLLEIDEEPQPSKLVRK</sequence>
<keyword evidence="2" id="KW-1185">Reference proteome</keyword>
<evidence type="ECO:0000313" key="2">
    <source>
        <dbReference type="Proteomes" id="UP000310200"/>
    </source>
</evidence>
<reference evidence="1 2" key="1">
    <citation type="journal article" date="2019" name="Philos. Trans. R. Soc. Lond., B, Biol. Sci.">
        <title>Ant behaviour and brain gene expression of defending hosts depend on the ecological success of the intruding social parasite.</title>
        <authorList>
            <person name="Kaur R."/>
            <person name="Stoldt M."/>
            <person name="Jongepier E."/>
            <person name="Feldmeyer B."/>
            <person name="Menzel F."/>
            <person name="Bornberg-Bauer E."/>
            <person name="Foitzik S."/>
        </authorList>
    </citation>
    <scope>NUCLEOTIDE SEQUENCE [LARGE SCALE GENOMIC DNA]</scope>
    <source>
        <tissue evidence="1">Whole body</tissue>
    </source>
</reference>
<gene>
    <name evidence="1" type="ORF">DBV15_03455</name>
</gene>
<dbReference type="Proteomes" id="UP000310200">
    <property type="component" value="Unassembled WGS sequence"/>
</dbReference>
<dbReference type="EMBL" id="QBLH01002723">
    <property type="protein sequence ID" value="TGZ47587.1"/>
    <property type="molecule type" value="Genomic_DNA"/>
</dbReference>
<organism evidence="1 2">
    <name type="scientific">Temnothorax longispinosus</name>
    <dbReference type="NCBI Taxonomy" id="300112"/>
    <lineage>
        <taxon>Eukaryota</taxon>
        <taxon>Metazoa</taxon>
        <taxon>Ecdysozoa</taxon>
        <taxon>Arthropoda</taxon>
        <taxon>Hexapoda</taxon>
        <taxon>Insecta</taxon>
        <taxon>Pterygota</taxon>
        <taxon>Neoptera</taxon>
        <taxon>Endopterygota</taxon>
        <taxon>Hymenoptera</taxon>
        <taxon>Apocrita</taxon>
        <taxon>Aculeata</taxon>
        <taxon>Formicoidea</taxon>
        <taxon>Formicidae</taxon>
        <taxon>Myrmicinae</taxon>
        <taxon>Temnothorax</taxon>
    </lineage>
</organism>
<protein>
    <submittedName>
        <fullName evidence="1">Uncharacterized protein</fullName>
    </submittedName>
</protein>
<name>A0A4S2KIF3_9HYME</name>
<comment type="caution">
    <text evidence="1">The sequence shown here is derived from an EMBL/GenBank/DDBJ whole genome shotgun (WGS) entry which is preliminary data.</text>
</comment>
<evidence type="ECO:0000313" key="1">
    <source>
        <dbReference type="EMBL" id="TGZ47587.1"/>
    </source>
</evidence>